<evidence type="ECO:0000313" key="2">
    <source>
        <dbReference type="EMBL" id="GBE88466.1"/>
    </source>
</evidence>
<keyword evidence="3" id="KW-1185">Reference proteome</keyword>
<accession>A0A401H1Z0</accession>
<reference evidence="2 3" key="1">
    <citation type="journal article" date="2018" name="Sci. Rep.">
        <title>Genome sequence of the cauliflower mushroom Sparassis crispa (Hanabiratake) and its association with beneficial usage.</title>
        <authorList>
            <person name="Kiyama R."/>
            <person name="Furutani Y."/>
            <person name="Kawaguchi K."/>
            <person name="Nakanishi T."/>
        </authorList>
    </citation>
    <scope>NUCLEOTIDE SEQUENCE [LARGE SCALE GENOMIC DNA]</scope>
</reference>
<sequence>MDTILTFDTVISFKNPYLDIKAIIDNEEEEEEEEEQEEEEKKEEEELAELLTDVQHSQQARAFLDNACVSDDAVDAEAMAWSIMERDMVTRRAQWASQSGGAVISLAPDGIHLQATKDGFLSPWVCISCGTYKHDVPFVEL</sequence>
<feature type="region of interest" description="Disordered" evidence="1">
    <location>
        <begin position="25"/>
        <end position="46"/>
    </location>
</feature>
<dbReference type="Proteomes" id="UP000287166">
    <property type="component" value="Unassembled WGS sequence"/>
</dbReference>
<proteinExistence type="predicted"/>
<gene>
    <name evidence="2" type="ORF">SCP_1302810</name>
</gene>
<protein>
    <submittedName>
        <fullName evidence="2">Uncharacterized protein</fullName>
    </submittedName>
</protein>
<dbReference type="EMBL" id="BFAD01000013">
    <property type="protein sequence ID" value="GBE88466.1"/>
    <property type="molecule type" value="Genomic_DNA"/>
</dbReference>
<dbReference type="AlphaFoldDB" id="A0A401H1Z0"/>
<dbReference type="RefSeq" id="XP_027619379.1">
    <property type="nucleotide sequence ID" value="XM_027763578.1"/>
</dbReference>
<dbReference type="InParanoid" id="A0A401H1Z0"/>
<dbReference type="GeneID" id="38785383"/>
<evidence type="ECO:0000256" key="1">
    <source>
        <dbReference type="SAM" id="MobiDB-lite"/>
    </source>
</evidence>
<name>A0A401H1Z0_9APHY</name>
<evidence type="ECO:0000313" key="3">
    <source>
        <dbReference type="Proteomes" id="UP000287166"/>
    </source>
</evidence>
<organism evidence="2 3">
    <name type="scientific">Sparassis crispa</name>
    <dbReference type="NCBI Taxonomy" id="139825"/>
    <lineage>
        <taxon>Eukaryota</taxon>
        <taxon>Fungi</taxon>
        <taxon>Dikarya</taxon>
        <taxon>Basidiomycota</taxon>
        <taxon>Agaricomycotina</taxon>
        <taxon>Agaricomycetes</taxon>
        <taxon>Polyporales</taxon>
        <taxon>Sparassidaceae</taxon>
        <taxon>Sparassis</taxon>
    </lineage>
</organism>
<comment type="caution">
    <text evidence="2">The sequence shown here is derived from an EMBL/GenBank/DDBJ whole genome shotgun (WGS) entry which is preliminary data.</text>
</comment>